<dbReference type="InterPro" id="IPR002110">
    <property type="entry name" value="Ankyrin_rpt"/>
</dbReference>
<accession>A0A2T1LWN1</accession>
<dbReference type="PROSITE" id="PS50297">
    <property type="entry name" value="ANK_REP_REGION"/>
    <property type="match status" value="5"/>
</dbReference>
<dbReference type="PANTHER" id="PTHR24198">
    <property type="entry name" value="ANKYRIN REPEAT AND PROTEIN KINASE DOMAIN-CONTAINING PROTEIN"/>
    <property type="match status" value="1"/>
</dbReference>
<feature type="repeat" description="ANK" evidence="3">
    <location>
        <begin position="504"/>
        <end position="540"/>
    </location>
</feature>
<feature type="repeat" description="ANK" evidence="3">
    <location>
        <begin position="467"/>
        <end position="499"/>
    </location>
</feature>
<dbReference type="PANTHER" id="PTHR24198:SF165">
    <property type="entry name" value="ANKYRIN REPEAT-CONTAINING PROTEIN-RELATED"/>
    <property type="match status" value="1"/>
</dbReference>
<evidence type="ECO:0000256" key="3">
    <source>
        <dbReference type="PROSITE-ProRule" id="PRU00023"/>
    </source>
</evidence>
<comment type="caution">
    <text evidence="5">The sequence shown here is derived from an EMBL/GenBank/DDBJ whole genome shotgun (WGS) entry which is preliminary data.</text>
</comment>
<evidence type="ECO:0000256" key="2">
    <source>
        <dbReference type="ARBA" id="ARBA00023043"/>
    </source>
</evidence>
<evidence type="ECO:0000313" key="5">
    <source>
        <dbReference type="EMBL" id="PSF36221.1"/>
    </source>
</evidence>
<feature type="repeat" description="ANK" evidence="3">
    <location>
        <begin position="661"/>
        <end position="693"/>
    </location>
</feature>
<feature type="repeat" description="ANK" evidence="3">
    <location>
        <begin position="250"/>
        <end position="282"/>
    </location>
</feature>
<feature type="repeat" description="ANK" evidence="3">
    <location>
        <begin position="349"/>
        <end position="381"/>
    </location>
</feature>
<dbReference type="Proteomes" id="UP000239001">
    <property type="component" value="Unassembled WGS sequence"/>
</dbReference>
<dbReference type="EMBL" id="PXOH01000014">
    <property type="protein sequence ID" value="PSF36221.1"/>
    <property type="molecule type" value="Genomic_DNA"/>
</dbReference>
<dbReference type="RefSeq" id="WP_106457405.1">
    <property type="nucleotide sequence ID" value="NZ_PXOH01000014.1"/>
</dbReference>
<keyword evidence="1" id="KW-0677">Repeat</keyword>
<organism evidence="5 6">
    <name type="scientific">Aphanothece hegewaldii CCALA 016</name>
    <dbReference type="NCBI Taxonomy" id="2107694"/>
    <lineage>
        <taxon>Bacteria</taxon>
        <taxon>Bacillati</taxon>
        <taxon>Cyanobacteriota</taxon>
        <taxon>Cyanophyceae</taxon>
        <taxon>Oscillatoriophycideae</taxon>
        <taxon>Chroococcales</taxon>
        <taxon>Aphanothecaceae</taxon>
        <taxon>Aphanothece</taxon>
    </lineage>
</organism>
<dbReference type="SMART" id="SM00248">
    <property type="entry name" value="ANK"/>
    <property type="match status" value="12"/>
</dbReference>
<feature type="region of interest" description="Disordered" evidence="4">
    <location>
        <begin position="195"/>
        <end position="214"/>
    </location>
</feature>
<gene>
    <name evidence="5" type="ORF">C7H19_13495</name>
</gene>
<evidence type="ECO:0000256" key="4">
    <source>
        <dbReference type="SAM" id="MobiDB-lite"/>
    </source>
</evidence>
<name>A0A2T1LWN1_9CHRO</name>
<keyword evidence="6" id="KW-1185">Reference proteome</keyword>
<dbReference type="SUPFAM" id="SSF48403">
    <property type="entry name" value="Ankyrin repeat"/>
    <property type="match status" value="2"/>
</dbReference>
<dbReference type="AlphaFoldDB" id="A0A2T1LWN1"/>
<protein>
    <submittedName>
        <fullName evidence="5">Uncharacterized protein</fullName>
    </submittedName>
</protein>
<dbReference type="OrthoDB" id="9772065at2"/>
<evidence type="ECO:0000313" key="6">
    <source>
        <dbReference type="Proteomes" id="UP000239001"/>
    </source>
</evidence>
<dbReference type="PRINTS" id="PR01415">
    <property type="entry name" value="ANKYRIN"/>
</dbReference>
<dbReference type="Pfam" id="PF00023">
    <property type="entry name" value="Ank"/>
    <property type="match status" value="1"/>
</dbReference>
<keyword evidence="2 3" id="KW-0040">ANK repeat</keyword>
<dbReference type="InterPro" id="IPR036770">
    <property type="entry name" value="Ankyrin_rpt-contain_sf"/>
</dbReference>
<evidence type="ECO:0000256" key="1">
    <source>
        <dbReference type="ARBA" id="ARBA00022737"/>
    </source>
</evidence>
<sequence>MSAAQPIPLIYSGQAGNYFGTDYEALPADVHFSIAEAGQLLTNQGLIYLGQLTCSQFSQVEIYAYATPEQRIAVLIMAAESSLKGIDCVCKFIDDSFLTTTTVQVVPHAYDEQKLFRVSLPRLNAVELLEQHLAYVQDFQNRSGAVQAIFTDLLAIAQTIDEYTIRQQSNIGHGFLQFAGGLAQATVDQMMGDNADEIEDDDDEEEDDDDRVDYDENQVSPLIRAIIQDDLAQVEALLADGADINPSSWDEAVPLVAAVYRGNIAIIQTLIAAGANLDQLDLNINAHPIGIAIKQNRPDLVKFLLDAGASPDGGDLEHTGLAVAINKNNLPILQMLLEAGADPNMGMEDDYQAIMLAALHGRLEMVKLLVAYGADVNAWSQGVTAIMSAARNVHRDVYEYLYPLLDAETRRYADKHGQKDIQRGIKRKERKANKLGEKLGTAAVFGKLAKVQRLLAEGADPNTITECGKSPLMLAAMYGHKSVMEALLDAGADPNLRGDEEFDEGETALMYIASSFFASNRAEVIKFLIQRGADVNVQNDQGQTALIKAGENADAVKALIEAGADLNIRDKEGNTAMMLGSWAIQQLLRQAGASEEGLNEVALVDAADRGDLTKLEELLHSGVNVNYCDGRALVTAAGNGHLAIIDRLIQAGADVNLGWKTGCTPIANAAYRGDLAVVERLLSAGADPFQRTFDDEFNDALGYARTGQAQGHYKDGNHAAIIELLSRLQD</sequence>
<feature type="repeat" description="ANK" evidence="3">
    <location>
        <begin position="316"/>
        <end position="348"/>
    </location>
</feature>
<dbReference type="PROSITE" id="PS50088">
    <property type="entry name" value="ANK_REPEAT"/>
    <property type="match status" value="6"/>
</dbReference>
<reference evidence="5 6" key="2">
    <citation type="submission" date="2018-03" db="EMBL/GenBank/DDBJ databases">
        <authorList>
            <person name="Keele B.F."/>
        </authorList>
    </citation>
    <scope>NUCLEOTIDE SEQUENCE [LARGE SCALE GENOMIC DNA]</scope>
    <source>
        <strain evidence="5 6">CCALA 016</strain>
    </source>
</reference>
<dbReference type="Pfam" id="PF12796">
    <property type="entry name" value="Ank_2"/>
    <property type="match status" value="4"/>
</dbReference>
<proteinExistence type="predicted"/>
<dbReference type="Gene3D" id="1.25.40.20">
    <property type="entry name" value="Ankyrin repeat-containing domain"/>
    <property type="match status" value="4"/>
</dbReference>
<reference evidence="5 6" key="1">
    <citation type="submission" date="2018-03" db="EMBL/GenBank/DDBJ databases">
        <title>The ancient ancestry and fast evolution of plastids.</title>
        <authorList>
            <person name="Moore K.R."/>
            <person name="Magnabosco C."/>
            <person name="Momper L."/>
            <person name="Gold D.A."/>
            <person name="Bosak T."/>
            <person name="Fournier G.P."/>
        </authorList>
    </citation>
    <scope>NUCLEOTIDE SEQUENCE [LARGE SCALE GENOMIC DNA]</scope>
    <source>
        <strain evidence="5 6">CCALA 016</strain>
    </source>
</reference>